<name>A0A1I4FSQ3_9LACT</name>
<dbReference type="Proteomes" id="UP000181969">
    <property type="component" value="Unassembled WGS sequence"/>
</dbReference>
<dbReference type="AlphaFoldDB" id="A0A1I4FSQ3"/>
<dbReference type="EMBL" id="FOTJ01000002">
    <property type="protein sequence ID" value="SFL20942.1"/>
    <property type="molecule type" value="Genomic_DNA"/>
</dbReference>
<evidence type="ECO:0000256" key="1">
    <source>
        <dbReference type="PIRSR" id="PIRSR613078-1"/>
    </source>
</evidence>
<dbReference type="InterPro" id="IPR029033">
    <property type="entry name" value="His_PPase_superfam"/>
</dbReference>
<dbReference type="GO" id="GO:0005737">
    <property type="term" value="C:cytoplasm"/>
    <property type="evidence" value="ECO:0007669"/>
    <property type="project" value="TreeGrafter"/>
</dbReference>
<dbReference type="CDD" id="cd07067">
    <property type="entry name" value="HP_PGM_like"/>
    <property type="match status" value="1"/>
</dbReference>
<feature type="binding site" evidence="2">
    <location>
        <begin position="8"/>
        <end position="15"/>
    </location>
    <ligand>
        <name>substrate</name>
    </ligand>
</feature>
<reference evidence="3 4" key="1">
    <citation type="submission" date="2016-10" db="EMBL/GenBank/DDBJ databases">
        <authorList>
            <person name="de Groot N.N."/>
        </authorList>
    </citation>
    <scope>NUCLEOTIDE SEQUENCE [LARGE SCALE GENOMIC DNA]</scope>
    <source>
        <strain evidence="3 4">M79</strain>
    </source>
</reference>
<dbReference type="Pfam" id="PF00300">
    <property type="entry name" value="His_Phos_1"/>
    <property type="match status" value="1"/>
</dbReference>
<gene>
    <name evidence="3" type="ORF">SAMN05216438_102187</name>
</gene>
<dbReference type="GO" id="GO:0016791">
    <property type="term" value="F:phosphatase activity"/>
    <property type="evidence" value="ECO:0007669"/>
    <property type="project" value="TreeGrafter"/>
</dbReference>
<evidence type="ECO:0000313" key="4">
    <source>
        <dbReference type="Proteomes" id="UP000181969"/>
    </source>
</evidence>
<dbReference type="RefSeq" id="WP_074750585.1">
    <property type="nucleotide sequence ID" value="NZ_CAXVJC010000004.1"/>
</dbReference>
<dbReference type="InterPro" id="IPR013078">
    <property type="entry name" value="His_Pase_superF_clade-1"/>
</dbReference>
<feature type="binding site" evidence="2">
    <location>
        <position position="60"/>
    </location>
    <ligand>
        <name>substrate</name>
    </ligand>
</feature>
<dbReference type="PANTHER" id="PTHR48100">
    <property type="entry name" value="BROAD-SPECIFICITY PHOSPHATASE YOR283W-RELATED"/>
    <property type="match status" value="1"/>
</dbReference>
<feature type="binding site" evidence="2">
    <location>
        <position position="100"/>
    </location>
    <ligand>
        <name>substrate</name>
    </ligand>
</feature>
<feature type="active site" description="Proton donor/acceptor" evidence="1">
    <location>
        <position position="89"/>
    </location>
</feature>
<proteinExistence type="predicted"/>
<dbReference type="SUPFAM" id="SSF53254">
    <property type="entry name" value="Phosphoglycerate mutase-like"/>
    <property type="match status" value="1"/>
</dbReference>
<dbReference type="SMART" id="SM00855">
    <property type="entry name" value="PGAM"/>
    <property type="match status" value="1"/>
</dbReference>
<dbReference type="InterPro" id="IPR050275">
    <property type="entry name" value="PGM_Phosphatase"/>
</dbReference>
<accession>A0A1I4FSQ3</accession>
<evidence type="ECO:0000256" key="2">
    <source>
        <dbReference type="PIRSR" id="PIRSR613078-2"/>
    </source>
</evidence>
<organism evidence="3 4">
    <name type="scientific">Lactococcus garvieae</name>
    <dbReference type="NCBI Taxonomy" id="1363"/>
    <lineage>
        <taxon>Bacteria</taxon>
        <taxon>Bacillati</taxon>
        <taxon>Bacillota</taxon>
        <taxon>Bacilli</taxon>
        <taxon>Lactobacillales</taxon>
        <taxon>Streptococcaceae</taxon>
        <taxon>Lactococcus</taxon>
    </lineage>
</organism>
<dbReference type="PANTHER" id="PTHR48100:SF5">
    <property type="entry name" value="HISTIDINE PHOSPHATASE FAMILY PROTEIN"/>
    <property type="match status" value="1"/>
</dbReference>
<dbReference type="Gene3D" id="3.40.50.1240">
    <property type="entry name" value="Phosphoglycerate mutase-like"/>
    <property type="match status" value="1"/>
</dbReference>
<feature type="active site" description="Tele-phosphohistidine intermediate" evidence="1">
    <location>
        <position position="9"/>
    </location>
</feature>
<evidence type="ECO:0000313" key="3">
    <source>
        <dbReference type="EMBL" id="SFL20942.1"/>
    </source>
</evidence>
<dbReference type="OrthoDB" id="9782128at2"/>
<sequence length="185" mass="21228">MKELYLMRHAQTLFNVQGRTQGWSDSPLTQKGIEDALKAGEGLRAKQLCFDAFYSSTQERASDTLELLFPHQEYGRLKGLKEMNFGVYEGHSNYLEPRDKTTYFKNFGGESSHQVSERMYQSLSECLNKHDKVFALSHGAAMHFFTQEKVFNFESQPPMPLGNLACLHFTYDEGIFTFIESLSLL</sequence>
<protein>
    <submittedName>
        <fullName evidence="3">Probable phosphoglycerate mutase</fullName>
    </submittedName>
</protein>